<dbReference type="Proteomes" id="UP000439903">
    <property type="component" value="Unassembled WGS sequence"/>
</dbReference>
<evidence type="ECO:0000313" key="3">
    <source>
        <dbReference type="Proteomes" id="UP000439903"/>
    </source>
</evidence>
<dbReference type="InterPro" id="IPR021139">
    <property type="entry name" value="NYN"/>
</dbReference>
<name>A0A8H3X7G6_GIGMA</name>
<dbReference type="Pfam" id="PF01936">
    <property type="entry name" value="NYN"/>
    <property type="match status" value="1"/>
</dbReference>
<sequence>MFSCFCQRIKSIKAAPFISTFSGHKTNNVGPIQRFTFLKASQLVYSTKANEKKQENVVEKDESKVSETDIYGIKIDQLEGNTSLHQTSPLINTGLIYVFVDNPNVLKYVIAVLENFGAFDNRRHSPCFNQFRVDHGKLLATIQSNRKLGDAPVIVGSRPSPNDSLWRSVREQGYNVMVCDRNIENHEEKADLELVHMIDKVIFTKSPGILALVSGDSDYDPIITTALDRNWIVETWFWNMGMSGELIYKTIFTPLEYHYKSFLCGFSPDLGKNNQSS</sequence>
<evidence type="ECO:0000259" key="1">
    <source>
        <dbReference type="Pfam" id="PF01936"/>
    </source>
</evidence>
<feature type="domain" description="NYN" evidence="1">
    <location>
        <begin position="97"/>
        <end position="235"/>
    </location>
</feature>
<organism evidence="2 3">
    <name type="scientific">Gigaspora margarita</name>
    <dbReference type="NCBI Taxonomy" id="4874"/>
    <lineage>
        <taxon>Eukaryota</taxon>
        <taxon>Fungi</taxon>
        <taxon>Fungi incertae sedis</taxon>
        <taxon>Mucoromycota</taxon>
        <taxon>Glomeromycotina</taxon>
        <taxon>Glomeromycetes</taxon>
        <taxon>Diversisporales</taxon>
        <taxon>Gigasporaceae</taxon>
        <taxon>Gigaspora</taxon>
    </lineage>
</organism>
<protein>
    <submittedName>
        <fullName evidence="2">Nyn domain-containing protein</fullName>
    </submittedName>
</protein>
<reference evidence="2 3" key="1">
    <citation type="journal article" date="2019" name="Environ. Microbiol.">
        <title>At the nexus of three kingdoms: the genome of the mycorrhizal fungus Gigaspora margarita provides insights into plant, endobacterial and fungal interactions.</title>
        <authorList>
            <person name="Venice F."/>
            <person name="Ghignone S."/>
            <person name="Salvioli di Fossalunga A."/>
            <person name="Amselem J."/>
            <person name="Novero M."/>
            <person name="Xianan X."/>
            <person name="Sedzielewska Toro K."/>
            <person name="Morin E."/>
            <person name="Lipzen A."/>
            <person name="Grigoriev I.V."/>
            <person name="Henrissat B."/>
            <person name="Martin F.M."/>
            <person name="Bonfante P."/>
        </authorList>
    </citation>
    <scope>NUCLEOTIDE SEQUENCE [LARGE SCALE GENOMIC DNA]</scope>
    <source>
        <strain evidence="2 3">BEG34</strain>
    </source>
</reference>
<dbReference type="GO" id="GO:0004540">
    <property type="term" value="F:RNA nuclease activity"/>
    <property type="evidence" value="ECO:0007669"/>
    <property type="project" value="InterPro"/>
</dbReference>
<dbReference type="EMBL" id="WTPW01001800">
    <property type="protein sequence ID" value="KAF0413251.1"/>
    <property type="molecule type" value="Genomic_DNA"/>
</dbReference>
<dbReference type="AlphaFoldDB" id="A0A8H3X7G6"/>
<dbReference type="OrthoDB" id="2311180at2759"/>
<gene>
    <name evidence="2" type="ORF">F8M41_007775</name>
</gene>
<dbReference type="Gene3D" id="3.40.50.1010">
    <property type="entry name" value="5'-nuclease"/>
    <property type="match status" value="1"/>
</dbReference>
<keyword evidence="3" id="KW-1185">Reference proteome</keyword>
<accession>A0A8H3X7G6</accession>
<comment type="caution">
    <text evidence="2">The sequence shown here is derived from an EMBL/GenBank/DDBJ whole genome shotgun (WGS) entry which is preliminary data.</text>
</comment>
<proteinExistence type="predicted"/>
<evidence type="ECO:0000313" key="2">
    <source>
        <dbReference type="EMBL" id="KAF0413251.1"/>
    </source>
</evidence>